<protein>
    <submittedName>
        <fullName evidence="1">Uncharacterized protein</fullName>
    </submittedName>
</protein>
<evidence type="ECO:0000313" key="1">
    <source>
        <dbReference type="EMBL" id="KKQ87729.1"/>
    </source>
</evidence>
<dbReference type="AlphaFoldDB" id="A0A0G0NPB9"/>
<comment type="caution">
    <text evidence="1">The sequence shown here is derived from an EMBL/GenBank/DDBJ whole genome shotgun (WGS) entry which is preliminary data.</text>
</comment>
<accession>A0A0G0NPB9</accession>
<name>A0A0G0NPB9_9BACT</name>
<dbReference type="EMBL" id="LBVO01000047">
    <property type="protein sequence ID" value="KKQ87729.1"/>
    <property type="molecule type" value="Genomic_DNA"/>
</dbReference>
<organism evidence="1 2">
    <name type="scientific">Berkelbacteria bacterium GW2011_GWA2_38_9</name>
    <dbReference type="NCBI Taxonomy" id="1618334"/>
    <lineage>
        <taxon>Bacteria</taxon>
        <taxon>Candidatus Berkelbacteria</taxon>
    </lineage>
</organism>
<dbReference type="Proteomes" id="UP000033934">
    <property type="component" value="Unassembled WGS sequence"/>
</dbReference>
<sequence>MIIYYLSLLIALVTLVSATLKVRAGKSLQPIWLPLEIQGSFVWADG</sequence>
<gene>
    <name evidence="1" type="ORF">UT11_C0047G0001</name>
</gene>
<feature type="non-terminal residue" evidence="1">
    <location>
        <position position="46"/>
    </location>
</feature>
<proteinExistence type="predicted"/>
<evidence type="ECO:0000313" key="2">
    <source>
        <dbReference type="Proteomes" id="UP000033934"/>
    </source>
</evidence>
<reference evidence="1 2" key="1">
    <citation type="journal article" date="2015" name="Nature">
        <title>rRNA introns, odd ribosomes, and small enigmatic genomes across a large radiation of phyla.</title>
        <authorList>
            <person name="Brown C.T."/>
            <person name="Hug L.A."/>
            <person name="Thomas B.C."/>
            <person name="Sharon I."/>
            <person name="Castelle C.J."/>
            <person name="Singh A."/>
            <person name="Wilkins M.J."/>
            <person name="Williams K.H."/>
            <person name="Banfield J.F."/>
        </authorList>
    </citation>
    <scope>NUCLEOTIDE SEQUENCE [LARGE SCALE GENOMIC DNA]</scope>
</reference>